<protein>
    <submittedName>
        <fullName evidence="2">Uncharacterized protein</fullName>
    </submittedName>
</protein>
<gene>
    <name evidence="2" type="ORF">EYF80_019543</name>
</gene>
<organism evidence="2 3">
    <name type="scientific">Liparis tanakae</name>
    <name type="common">Tanaka's snailfish</name>
    <dbReference type="NCBI Taxonomy" id="230148"/>
    <lineage>
        <taxon>Eukaryota</taxon>
        <taxon>Metazoa</taxon>
        <taxon>Chordata</taxon>
        <taxon>Craniata</taxon>
        <taxon>Vertebrata</taxon>
        <taxon>Euteleostomi</taxon>
        <taxon>Actinopterygii</taxon>
        <taxon>Neopterygii</taxon>
        <taxon>Teleostei</taxon>
        <taxon>Neoteleostei</taxon>
        <taxon>Acanthomorphata</taxon>
        <taxon>Eupercaria</taxon>
        <taxon>Perciformes</taxon>
        <taxon>Cottioidei</taxon>
        <taxon>Cottales</taxon>
        <taxon>Liparidae</taxon>
        <taxon>Liparis</taxon>
    </lineage>
</organism>
<feature type="region of interest" description="Disordered" evidence="1">
    <location>
        <begin position="1"/>
        <end position="124"/>
    </location>
</feature>
<name>A0A4Z2HWX7_9TELE</name>
<feature type="compositionally biased region" description="Basic and acidic residues" evidence="1">
    <location>
        <begin position="89"/>
        <end position="109"/>
    </location>
</feature>
<accession>A0A4Z2HWX7</accession>
<proteinExistence type="predicted"/>
<evidence type="ECO:0000313" key="2">
    <source>
        <dbReference type="EMBL" id="TNN70329.1"/>
    </source>
</evidence>
<sequence>MWRRRQKANQHVGASQSRSHSRRSRNFFRRVRGARQRGRRLTGDETTLGESHDETGGNQIRPPAARRRALATGTLPVIDGETASGHNNRTQENKRGEEEETESTKDGIWRRGYGNVDKQKGEAD</sequence>
<dbReference type="Proteomes" id="UP000314294">
    <property type="component" value="Unassembled WGS sequence"/>
</dbReference>
<comment type="caution">
    <text evidence="2">The sequence shown here is derived from an EMBL/GenBank/DDBJ whole genome shotgun (WGS) entry which is preliminary data.</text>
</comment>
<reference evidence="2 3" key="1">
    <citation type="submission" date="2019-03" db="EMBL/GenBank/DDBJ databases">
        <title>First draft genome of Liparis tanakae, snailfish: a comprehensive survey of snailfish specific genes.</title>
        <authorList>
            <person name="Kim W."/>
            <person name="Song I."/>
            <person name="Jeong J.-H."/>
            <person name="Kim D."/>
            <person name="Kim S."/>
            <person name="Ryu S."/>
            <person name="Song J.Y."/>
            <person name="Lee S.K."/>
        </authorList>
    </citation>
    <scope>NUCLEOTIDE SEQUENCE [LARGE SCALE GENOMIC DNA]</scope>
    <source>
        <tissue evidence="2">Muscle</tissue>
    </source>
</reference>
<keyword evidence="3" id="KW-1185">Reference proteome</keyword>
<evidence type="ECO:0000313" key="3">
    <source>
        <dbReference type="Proteomes" id="UP000314294"/>
    </source>
</evidence>
<feature type="compositionally biased region" description="Basic residues" evidence="1">
    <location>
        <begin position="19"/>
        <end position="40"/>
    </location>
</feature>
<dbReference type="EMBL" id="SRLO01000165">
    <property type="protein sequence ID" value="TNN70329.1"/>
    <property type="molecule type" value="Genomic_DNA"/>
</dbReference>
<evidence type="ECO:0000256" key="1">
    <source>
        <dbReference type="SAM" id="MobiDB-lite"/>
    </source>
</evidence>
<dbReference type="AlphaFoldDB" id="A0A4Z2HWX7"/>